<dbReference type="Pfam" id="PF12215">
    <property type="entry name" value="Glyco_hydr_116N"/>
    <property type="match status" value="1"/>
</dbReference>
<name>A0A9X1I815_9FLAO</name>
<dbReference type="InterPro" id="IPR024462">
    <property type="entry name" value="GH116_N"/>
</dbReference>
<dbReference type="EMBL" id="JAJAPX010000002">
    <property type="protein sequence ID" value="MCB4807856.1"/>
    <property type="molecule type" value="Genomic_DNA"/>
</dbReference>
<evidence type="ECO:0000259" key="2">
    <source>
        <dbReference type="Pfam" id="PF12215"/>
    </source>
</evidence>
<dbReference type="GO" id="GO:0008422">
    <property type="term" value="F:beta-glucosidase activity"/>
    <property type="evidence" value="ECO:0007669"/>
    <property type="project" value="TreeGrafter"/>
</dbReference>
<dbReference type="InterPro" id="IPR006775">
    <property type="entry name" value="GH116_catalytic"/>
</dbReference>
<accession>A0A9X1I815</accession>
<organism evidence="3 4">
    <name type="scientific">Neotamlana sargassicola</name>
    <dbReference type="NCBI Taxonomy" id="2883125"/>
    <lineage>
        <taxon>Bacteria</taxon>
        <taxon>Pseudomonadati</taxon>
        <taxon>Bacteroidota</taxon>
        <taxon>Flavobacteriia</taxon>
        <taxon>Flavobacteriales</taxon>
        <taxon>Flavobacteriaceae</taxon>
        <taxon>Neotamlana</taxon>
    </lineage>
</organism>
<dbReference type="Proteomes" id="UP001139286">
    <property type="component" value="Unassembled WGS sequence"/>
</dbReference>
<dbReference type="Gene3D" id="1.50.10.10">
    <property type="match status" value="1"/>
</dbReference>
<sequence>MRNLKHIHQFIIAVLVFTYVNAQENQWPVLKHYDQAHTDRIAMPVGGIGTGTVSLTGRGALEDWEIMSRPAKGFNPKYAGVAVINRAPFFSIYYKEAEKEAKALLLEGPVPAKYDEGFYGSKAPNHGLPRFSEATFQTAYPFGQVLLKDKEVPLQVTVGAFNPLIPGNVDDSSLPMAVLSYKVKNTSSKPITISLAGNIPNFIGFDGTNGKAYQNINTYKSENGIKGIHYTAGKDVDKESMQYGSFSLTTNSTGEISYRTAWQPGEWGNSTLEFWDDYTDDGLLEERTSAQKNNMGTLAVKTTLAPNQEKDIRFYITWHFPNRAAWRNNKENVGNFYATQFKDSWEVAQKHVARIPELEQKTKTFVKAFISSDTPEIIKEAALFNLAHFRTQLAFKTKSGYYLGWEGIKDNEGSGDGTCTHVWNYEQTIPFLFGDVAKNMREVEFQYATNEQGLMSYRIHLPLKTKGTNFGLAAADGQMGSIMKYYREWQLSGDDEFLKKNWSNVKKAMEFCWIPKGWDPDKDGVMEGSQHNTMDVEYYGPNPQMGLWYLGALRATQEMASYLGDRKFAKTCKSLYNNGSAWIDENLFNGEYYVQEIVPPMHIDSIAKGLIRVKRRLVADDPQYQLGEGVLVDQLVGQVMAHILDLGYLVDKENIKKTNESILKYNYRDNLMKHPNFMRSYAYGNESALLMAAYPNKRPKQPFPYFTEVMTGFEHTAAVAMIYEGQEADGLKTIQDIRNRYDGKKRNPFNEAEFGHHYARSMMAWAGVLATSGFHYSGVEKSMRFTAKPGKYFWSNGYSWGTCEVENNKATLTVLHGQLKLKTFELEGVGEKKFREKTIQKNESVTIKI</sequence>
<protein>
    <submittedName>
        <fullName evidence="3">Non-lysosomal glucosylceramidase</fullName>
    </submittedName>
</protein>
<dbReference type="InterPro" id="IPR012341">
    <property type="entry name" value="6hp_glycosidase-like_sf"/>
</dbReference>
<dbReference type="PANTHER" id="PTHR12654">
    <property type="entry name" value="BILE ACID BETA-GLUCOSIDASE-RELATED"/>
    <property type="match status" value="1"/>
</dbReference>
<dbReference type="InterPro" id="IPR052566">
    <property type="entry name" value="Non-lysos_glucosylceramidase"/>
</dbReference>
<dbReference type="RefSeq" id="WP_226695281.1">
    <property type="nucleotide sequence ID" value="NZ_JAJAPX010000002.1"/>
</dbReference>
<gene>
    <name evidence="3" type="ORF">LG651_06300</name>
</gene>
<evidence type="ECO:0000313" key="3">
    <source>
        <dbReference type="EMBL" id="MCB4807856.1"/>
    </source>
</evidence>
<feature type="domain" description="Glycosyl-hydrolase family 116 catalytic region" evidence="1">
    <location>
        <begin position="476"/>
        <end position="765"/>
    </location>
</feature>
<keyword evidence="4" id="KW-1185">Reference proteome</keyword>
<dbReference type="InterPro" id="IPR008928">
    <property type="entry name" value="6-hairpin_glycosidase_sf"/>
</dbReference>
<dbReference type="AlphaFoldDB" id="A0A9X1I815"/>
<reference evidence="3" key="1">
    <citation type="submission" date="2021-10" db="EMBL/GenBank/DDBJ databases">
        <title>Tamlana sargassums sp. nov., and Tamlana laminarinivorans sp. nov., two new bacteria isolated from the brown alga.</title>
        <authorList>
            <person name="Li J."/>
        </authorList>
    </citation>
    <scope>NUCLEOTIDE SEQUENCE</scope>
    <source>
        <strain evidence="3">62-3</strain>
    </source>
</reference>
<comment type="caution">
    <text evidence="3">The sequence shown here is derived from an EMBL/GenBank/DDBJ whole genome shotgun (WGS) entry which is preliminary data.</text>
</comment>
<proteinExistence type="predicted"/>
<feature type="domain" description="Glycosyl-hydrolase family 116 N-terminal" evidence="2">
    <location>
        <begin position="42"/>
        <end position="354"/>
    </location>
</feature>
<dbReference type="PANTHER" id="PTHR12654:SF0">
    <property type="entry name" value="NON-LYSOSOMAL GLUCOSYLCERAMIDASE"/>
    <property type="match status" value="1"/>
</dbReference>
<dbReference type="SUPFAM" id="SSF48208">
    <property type="entry name" value="Six-hairpin glycosidases"/>
    <property type="match status" value="1"/>
</dbReference>
<evidence type="ECO:0000313" key="4">
    <source>
        <dbReference type="Proteomes" id="UP001139286"/>
    </source>
</evidence>
<evidence type="ECO:0000259" key="1">
    <source>
        <dbReference type="Pfam" id="PF04685"/>
    </source>
</evidence>
<dbReference type="Pfam" id="PF04685">
    <property type="entry name" value="DUF608"/>
    <property type="match status" value="1"/>
</dbReference>
<dbReference type="GO" id="GO:0005975">
    <property type="term" value="P:carbohydrate metabolic process"/>
    <property type="evidence" value="ECO:0007669"/>
    <property type="project" value="InterPro"/>
</dbReference>